<organism evidence="6 7">
    <name type="scientific">Paracandidimonas soli</name>
    <dbReference type="NCBI Taxonomy" id="1917182"/>
    <lineage>
        <taxon>Bacteria</taxon>
        <taxon>Pseudomonadati</taxon>
        <taxon>Pseudomonadota</taxon>
        <taxon>Betaproteobacteria</taxon>
        <taxon>Burkholderiales</taxon>
        <taxon>Alcaligenaceae</taxon>
        <taxon>Paracandidimonas</taxon>
    </lineage>
</organism>
<feature type="signal peptide" evidence="4">
    <location>
        <begin position="1"/>
        <end position="24"/>
    </location>
</feature>
<feature type="chain" id="PRO_5020700039" evidence="4">
    <location>
        <begin position="25"/>
        <end position="317"/>
    </location>
</feature>
<gene>
    <name evidence="6" type="ORF">EV686_102232</name>
</gene>
<dbReference type="GO" id="GO:0030313">
    <property type="term" value="C:cell envelope"/>
    <property type="evidence" value="ECO:0007669"/>
    <property type="project" value="UniProtKB-SubCell"/>
</dbReference>
<comment type="similarity">
    <text evidence="2">Belongs to the bacterial solute-binding protein 2 family.</text>
</comment>
<evidence type="ECO:0000256" key="1">
    <source>
        <dbReference type="ARBA" id="ARBA00004196"/>
    </source>
</evidence>
<dbReference type="AlphaFoldDB" id="A0A4V2VS90"/>
<dbReference type="InterPro" id="IPR025997">
    <property type="entry name" value="SBP_2_dom"/>
</dbReference>
<dbReference type="PANTHER" id="PTHR46847">
    <property type="entry name" value="D-ALLOSE-BINDING PERIPLASMIC PROTEIN-RELATED"/>
    <property type="match status" value="1"/>
</dbReference>
<evidence type="ECO:0000256" key="3">
    <source>
        <dbReference type="ARBA" id="ARBA00022729"/>
    </source>
</evidence>
<dbReference type="Gene3D" id="3.40.50.2300">
    <property type="match status" value="2"/>
</dbReference>
<dbReference type="EMBL" id="SMBX01000002">
    <property type="protein sequence ID" value="TCV01520.1"/>
    <property type="molecule type" value="Genomic_DNA"/>
</dbReference>
<dbReference type="Pfam" id="PF13407">
    <property type="entry name" value="Peripla_BP_4"/>
    <property type="match status" value="1"/>
</dbReference>
<protein>
    <submittedName>
        <fullName evidence="6">Monosaccharide ABC transporter substrate-binding protein (CUT2 family)</fullName>
    </submittedName>
</protein>
<dbReference type="Proteomes" id="UP000294692">
    <property type="component" value="Unassembled WGS sequence"/>
</dbReference>
<evidence type="ECO:0000256" key="4">
    <source>
        <dbReference type="SAM" id="SignalP"/>
    </source>
</evidence>
<keyword evidence="3 4" id="KW-0732">Signal</keyword>
<dbReference type="PANTHER" id="PTHR46847:SF1">
    <property type="entry name" value="D-ALLOSE-BINDING PERIPLASMIC PROTEIN-RELATED"/>
    <property type="match status" value="1"/>
</dbReference>
<feature type="domain" description="Periplasmic binding protein" evidence="5">
    <location>
        <begin position="36"/>
        <end position="287"/>
    </location>
</feature>
<reference evidence="6 7" key="1">
    <citation type="submission" date="2019-03" db="EMBL/GenBank/DDBJ databases">
        <title>Genomic Encyclopedia of Type Strains, Phase IV (KMG-IV): sequencing the most valuable type-strain genomes for metagenomic binning, comparative biology and taxonomic classification.</title>
        <authorList>
            <person name="Goeker M."/>
        </authorList>
    </citation>
    <scope>NUCLEOTIDE SEQUENCE [LARGE SCALE GENOMIC DNA]</scope>
    <source>
        <strain evidence="6 7">DSM 100048</strain>
    </source>
</reference>
<name>A0A4V2VS90_9BURK</name>
<accession>A0A4V2VS90</accession>
<dbReference type="CDD" id="cd01536">
    <property type="entry name" value="PBP1_ABC_sugar_binding-like"/>
    <property type="match status" value="1"/>
</dbReference>
<keyword evidence="7" id="KW-1185">Reference proteome</keyword>
<sequence>MLHHFARYAGAVLASVCFAHAAHAAAPKLAVIGFQMSSETHARVANAAKAAAEAKGWDVQVLNSKGDMAAHIHQLDNLLLTRPAGIIVAMGKPLQAAEQFKKAKEAGIPVVTVVSGASPDVLFDISVNEYAAGAQAALYLLDNLNYQGNILSQRFEGNVGTRIRGKMLDAVLSENTAVKEIGSHSMARTASWRDDVMAGMNALLLKNQGNVDGIWASFDAQAYIIDDILRQQGAKKGKPVLVSIDGSDETYRRIADPDSLLMATVMLPFEKMGEKAVEVIDRVAIKKEDKSAIHHGPYIYLDAELVDASNVDKYLQK</sequence>
<evidence type="ECO:0000313" key="7">
    <source>
        <dbReference type="Proteomes" id="UP000294692"/>
    </source>
</evidence>
<evidence type="ECO:0000259" key="5">
    <source>
        <dbReference type="Pfam" id="PF13407"/>
    </source>
</evidence>
<dbReference type="OrthoDB" id="8631322at2"/>
<comment type="caution">
    <text evidence="6">The sequence shown here is derived from an EMBL/GenBank/DDBJ whole genome shotgun (WGS) entry which is preliminary data.</text>
</comment>
<evidence type="ECO:0000256" key="2">
    <source>
        <dbReference type="ARBA" id="ARBA00007639"/>
    </source>
</evidence>
<comment type="subcellular location">
    <subcellularLocation>
        <location evidence="1">Cell envelope</location>
    </subcellularLocation>
</comment>
<proteinExistence type="inferred from homology"/>
<evidence type="ECO:0000313" key="6">
    <source>
        <dbReference type="EMBL" id="TCV01520.1"/>
    </source>
</evidence>
<dbReference type="SUPFAM" id="SSF53822">
    <property type="entry name" value="Periplasmic binding protein-like I"/>
    <property type="match status" value="1"/>
</dbReference>
<dbReference type="InterPro" id="IPR028082">
    <property type="entry name" value="Peripla_BP_I"/>
</dbReference>
<dbReference type="GO" id="GO:0030246">
    <property type="term" value="F:carbohydrate binding"/>
    <property type="evidence" value="ECO:0007669"/>
    <property type="project" value="UniProtKB-ARBA"/>
</dbReference>
<dbReference type="RefSeq" id="WP_132474109.1">
    <property type="nucleotide sequence ID" value="NZ_JBEBWM010000036.1"/>
</dbReference>